<keyword evidence="3 5" id="KW-0732">Signal</keyword>
<dbReference type="InterPro" id="IPR025997">
    <property type="entry name" value="SBP_2_dom"/>
</dbReference>
<sequence>MKRKAGLLISGALVVSLLAGCGASNNASPSNSQAPAGTNSAAPSAGEAKKPSDIKVGALFYTYTIPQVQAVMKVQDEQAAKLGIKVVNLDSQGDAQKQTQQLNNLLVQKVDAVVIEPVDTKGVIPVLKKFYDAGIPVIDSILPVDESGMQYVTSFIGIDNIQDGKNGAKLMQEALPNGGKVAVIEGAPGTTSAVQRTQGFEEGLKGTNIEVVDKQTAMWDRTKALQTMQDLLSKHPNLNGVFVHSDDMAMGALQAIKAAGKLGKIMVIGHDGSKEAVQAIEEGSMYGSVVELLLWEGQKSIQVAADAAMGKPVEKRYIPEPMLLTKKNLAEYKAAF</sequence>
<evidence type="ECO:0000313" key="7">
    <source>
        <dbReference type="EMBL" id="MEB3100575.1"/>
    </source>
</evidence>
<dbReference type="SUPFAM" id="SSF53822">
    <property type="entry name" value="Periplasmic binding protein-like I"/>
    <property type="match status" value="1"/>
</dbReference>
<comment type="similarity">
    <text evidence="2">Belongs to the bacterial solute-binding protein 2 family.</text>
</comment>
<dbReference type="PANTHER" id="PTHR46847:SF1">
    <property type="entry name" value="D-ALLOSE-BINDING PERIPLASMIC PROTEIN-RELATED"/>
    <property type="match status" value="1"/>
</dbReference>
<proteinExistence type="inferred from homology"/>
<accession>A0ABU5ZHK0</accession>
<dbReference type="PROSITE" id="PS51257">
    <property type="entry name" value="PROKAR_LIPOPROTEIN"/>
    <property type="match status" value="1"/>
</dbReference>
<dbReference type="InterPro" id="IPR028082">
    <property type="entry name" value="Peripla_BP_I"/>
</dbReference>
<feature type="signal peptide" evidence="5">
    <location>
        <begin position="1"/>
        <end position="27"/>
    </location>
</feature>
<protein>
    <submittedName>
        <fullName evidence="7">Sugar ABC transporter substrate-binding protein</fullName>
    </submittedName>
</protein>
<evidence type="ECO:0000256" key="1">
    <source>
        <dbReference type="ARBA" id="ARBA00004196"/>
    </source>
</evidence>
<feature type="region of interest" description="Disordered" evidence="4">
    <location>
        <begin position="26"/>
        <end position="49"/>
    </location>
</feature>
<dbReference type="CDD" id="cd01536">
    <property type="entry name" value="PBP1_ABC_sugar_binding-like"/>
    <property type="match status" value="1"/>
</dbReference>
<comment type="subcellular location">
    <subcellularLocation>
        <location evidence="1">Cell envelope</location>
    </subcellularLocation>
</comment>
<evidence type="ECO:0000313" key="8">
    <source>
        <dbReference type="Proteomes" id="UP001310386"/>
    </source>
</evidence>
<reference evidence="7" key="1">
    <citation type="submission" date="2023-12" db="EMBL/GenBank/DDBJ databases">
        <title>Fervidustalea candida gen. nov., sp. nov., a novel member of the family Paenibacillaceae isolated from a geothermal area.</title>
        <authorList>
            <person name="Li W.-J."/>
            <person name="Jiao J.-Y."/>
            <person name="Chen Y."/>
        </authorList>
    </citation>
    <scope>NUCLEOTIDE SEQUENCE</scope>
    <source>
        <strain evidence="7">SYSU GA230002</strain>
    </source>
</reference>
<feature type="compositionally biased region" description="Low complexity" evidence="4">
    <location>
        <begin position="26"/>
        <end position="36"/>
    </location>
</feature>
<dbReference type="Gene3D" id="3.40.50.2300">
    <property type="match status" value="2"/>
</dbReference>
<evidence type="ECO:0000259" key="6">
    <source>
        <dbReference type="Pfam" id="PF13407"/>
    </source>
</evidence>
<feature type="chain" id="PRO_5046080086" evidence="5">
    <location>
        <begin position="28"/>
        <end position="336"/>
    </location>
</feature>
<name>A0ABU5ZHK0_9BACL</name>
<organism evidence="7 8">
    <name type="scientific">Ferviditalea candida</name>
    <dbReference type="NCBI Taxonomy" id="3108399"/>
    <lineage>
        <taxon>Bacteria</taxon>
        <taxon>Bacillati</taxon>
        <taxon>Bacillota</taxon>
        <taxon>Bacilli</taxon>
        <taxon>Bacillales</taxon>
        <taxon>Paenibacillaceae</taxon>
        <taxon>Ferviditalea</taxon>
    </lineage>
</organism>
<dbReference type="Proteomes" id="UP001310386">
    <property type="component" value="Unassembled WGS sequence"/>
</dbReference>
<evidence type="ECO:0000256" key="5">
    <source>
        <dbReference type="SAM" id="SignalP"/>
    </source>
</evidence>
<keyword evidence="8" id="KW-1185">Reference proteome</keyword>
<evidence type="ECO:0000256" key="2">
    <source>
        <dbReference type="ARBA" id="ARBA00007639"/>
    </source>
</evidence>
<comment type="caution">
    <text evidence="7">The sequence shown here is derived from an EMBL/GenBank/DDBJ whole genome shotgun (WGS) entry which is preliminary data.</text>
</comment>
<feature type="domain" description="Periplasmic binding protein" evidence="6">
    <location>
        <begin position="59"/>
        <end position="311"/>
    </location>
</feature>
<dbReference type="EMBL" id="JAYJLD010000003">
    <property type="protein sequence ID" value="MEB3100575.1"/>
    <property type="molecule type" value="Genomic_DNA"/>
</dbReference>
<evidence type="ECO:0000256" key="4">
    <source>
        <dbReference type="SAM" id="MobiDB-lite"/>
    </source>
</evidence>
<dbReference type="RefSeq" id="WP_371752692.1">
    <property type="nucleotide sequence ID" value="NZ_JAYJLD010000003.1"/>
</dbReference>
<dbReference type="Pfam" id="PF13407">
    <property type="entry name" value="Peripla_BP_4"/>
    <property type="match status" value="1"/>
</dbReference>
<dbReference type="PANTHER" id="PTHR46847">
    <property type="entry name" value="D-ALLOSE-BINDING PERIPLASMIC PROTEIN-RELATED"/>
    <property type="match status" value="1"/>
</dbReference>
<gene>
    <name evidence="7" type="ORF">VF724_02745</name>
</gene>
<evidence type="ECO:0000256" key="3">
    <source>
        <dbReference type="ARBA" id="ARBA00022729"/>
    </source>
</evidence>